<dbReference type="EMBL" id="JBHTIS010003586">
    <property type="protein sequence ID" value="MFD1051428.1"/>
    <property type="molecule type" value="Genomic_DNA"/>
</dbReference>
<feature type="transmembrane region" description="Helical" evidence="1">
    <location>
        <begin position="88"/>
        <end position="108"/>
    </location>
</feature>
<keyword evidence="1" id="KW-0472">Membrane</keyword>
<dbReference type="Pfam" id="PF06197">
    <property type="entry name" value="DUF998"/>
    <property type="match status" value="1"/>
</dbReference>
<evidence type="ECO:0000313" key="3">
    <source>
        <dbReference type="Proteomes" id="UP001597045"/>
    </source>
</evidence>
<accession>A0ABW3ML39</accession>
<gene>
    <name evidence="2" type="ORF">ACFQ1S_40740</name>
</gene>
<feature type="transmembrane region" description="Helical" evidence="1">
    <location>
        <begin position="57"/>
        <end position="76"/>
    </location>
</feature>
<keyword evidence="1" id="KW-0812">Transmembrane</keyword>
<dbReference type="Proteomes" id="UP001597045">
    <property type="component" value="Unassembled WGS sequence"/>
</dbReference>
<feature type="transmembrane region" description="Helical" evidence="1">
    <location>
        <begin position="120"/>
        <end position="140"/>
    </location>
</feature>
<protein>
    <submittedName>
        <fullName evidence="2">DUF998 domain-containing protein</fullName>
    </submittedName>
</protein>
<evidence type="ECO:0000313" key="2">
    <source>
        <dbReference type="EMBL" id="MFD1051428.1"/>
    </source>
</evidence>
<sequence length="162" mass="17141">MTTSELQPRVERLAGLTVALAVAAAVVVECLTVAFGPQVDPITDPVSDYALHSGGEPLFVLAVLLMIGGGLAARTAMARAGLPSDRPLSVLFGLWYVGLALVAVFPGNKSVDDTTVAGEIHRFGGALFLTCLPVACWWLARLLRPQWTKLATRVRWFGVVGG</sequence>
<keyword evidence="1" id="KW-1133">Transmembrane helix</keyword>
<name>A0ABW3ML39_9PSEU</name>
<feature type="non-terminal residue" evidence="2">
    <location>
        <position position="162"/>
    </location>
</feature>
<evidence type="ECO:0000256" key="1">
    <source>
        <dbReference type="SAM" id="Phobius"/>
    </source>
</evidence>
<dbReference type="InterPro" id="IPR009339">
    <property type="entry name" value="DUF998"/>
</dbReference>
<reference evidence="3" key="1">
    <citation type="journal article" date="2019" name="Int. J. Syst. Evol. Microbiol.">
        <title>The Global Catalogue of Microorganisms (GCM) 10K type strain sequencing project: providing services to taxonomists for standard genome sequencing and annotation.</title>
        <authorList>
            <consortium name="The Broad Institute Genomics Platform"/>
            <consortium name="The Broad Institute Genome Sequencing Center for Infectious Disease"/>
            <person name="Wu L."/>
            <person name="Ma J."/>
        </authorList>
    </citation>
    <scope>NUCLEOTIDE SEQUENCE [LARGE SCALE GENOMIC DNA]</scope>
    <source>
        <strain evidence="3">JCM 31486</strain>
    </source>
</reference>
<keyword evidence="3" id="KW-1185">Reference proteome</keyword>
<feature type="transmembrane region" description="Helical" evidence="1">
    <location>
        <begin position="12"/>
        <end position="37"/>
    </location>
</feature>
<organism evidence="2 3">
    <name type="scientific">Kibdelosporangium lantanae</name>
    <dbReference type="NCBI Taxonomy" id="1497396"/>
    <lineage>
        <taxon>Bacteria</taxon>
        <taxon>Bacillati</taxon>
        <taxon>Actinomycetota</taxon>
        <taxon>Actinomycetes</taxon>
        <taxon>Pseudonocardiales</taxon>
        <taxon>Pseudonocardiaceae</taxon>
        <taxon>Kibdelosporangium</taxon>
    </lineage>
</organism>
<comment type="caution">
    <text evidence="2">The sequence shown here is derived from an EMBL/GenBank/DDBJ whole genome shotgun (WGS) entry which is preliminary data.</text>
</comment>
<proteinExistence type="predicted"/>